<dbReference type="PANTHER" id="PTHR35525">
    <property type="entry name" value="BLL6575 PROTEIN"/>
    <property type="match status" value="1"/>
</dbReference>
<proteinExistence type="predicted"/>
<comment type="caution">
    <text evidence="2">The sequence shown here is derived from an EMBL/GenBank/DDBJ whole genome shotgun (WGS) entry which is preliminary data.</text>
</comment>
<dbReference type="InterPro" id="IPR010852">
    <property type="entry name" value="ABATE"/>
</dbReference>
<protein>
    <submittedName>
        <fullName evidence="2">Putative stress-induced transcription regulator</fullName>
    </submittedName>
</protein>
<dbReference type="InterPro" id="IPR021005">
    <property type="entry name" value="Znf_CGNR"/>
</dbReference>
<dbReference type="PANTHER" id="PTHR35525:SF3">
    <property type="entry name" value="BLL6575 PROTEIN"/>
    <property type="match status" value="1"/>
</dbReference>
<gene>
    <name evidence="2" type="ORF">FHX44_116003</name>
</gene>
<dbReference type="Gene3D" id="1.10.3300.10">
    <property type="entry name" value="Jann2411-like domain"/>
    <property type="match status" value="1"/>
</dbReference>
<dbReference type="Pfam" id="PF11706">
    <property type="entry name" value="zf-CGNR"/>
    <property type="match status" value="1"/>
</dbReference>
<dbReference type="EMBL" id="VIWU01000001">
    <property type="protein sequence ID" value="TWF80066.1"/>
    <property type="molecule type" value="Genomic_DNA"/>
</dbReference>
<dbReference type="AlphaFoldDB" id="A0A561SYW9"/>
<dbReference type="Pfam" id="PF07336">
    <property type="entry name" value="ABATE"/>
    <property type="match status" value="1"/>
</dbReference>
<keyword evidence="3" id="KW-1185">Reference proteome</keyword>
<reference evidence="2 3" key="1">
    <citation type="submission" date="2019-06" db="EMBL/GenBank/DDBJ databases">
        <title>Sequencing the genomes of 1000 actinobacteria strains.</title>
        <authorList>
            <person name="Klenk H.-P."/>
        </authorList>
    </citation>
    <scope>NUCLEOTIDE SEQUENCE [LARGE SCALE GENOMIC DNA]</scope>
    <source>
        <strain evidence="2 3">DSM 45671</strain>
    </source>
</reference>
<organism evidence="2 3">
    <name type="scientific">Pseudonocardia hierapolitana</name>
    <dbReference type="NCBI Taxonomy" id="1128676"/>
    <lineage>
        <taxon>Bacteria</taxon>
        <taxon>Bacillati</taxon>
        <taxon>Actinomycetota</taxon>
        <taxon>Actinomycetes</taxon>
        <taxon>Pseudonocardiales</taxon>
        <taxon>Pseudonocardiaceae</taxon>
        <taxon>Pseudonocardia</taxon>
    </lineage>
</organism>
<evidence type="ECO:0000313" key="2">
    <source>
        <dbReference type="EMBL" id="TWF80066.1"/>
    </source>
</evidence>
<dbReference type="InterPro" id="IPR023286">
    <property type="entry name" value="ABATE_dom_sf"/>
</dbReference>
<sequence>MWVAVVMRVSVTIYSGYMYLGSPADLRRRFRTGRPCLDLVHTGGEGALARWEIVHSPDDLGRLLGVVLGLPPLPADEADLAAMRPLRTAMTHLAYGLAASGNPRPADGDAVGRLVDELAAGAPRPADIAVLNAAAAAPPLVPALRPEGSGSRVVDPTAAAALATIARDAVDLFGGPLAQRIRVCDAEDCGLLFVDTSRPGRRRWCSMERCGNRAKIRTHRARRSG</sequence>
<dbReference type="Proteomes" id="UP000321261">
    <property type="component" value="Unassembled WGS sequence"/>
</dbReference>
<dbReference type="SUPFAM" id="SSF160904">
    <property type="entry name" value="Jann2411-like"/>
    <property type="match status" value="1"/>
</dbReference>
<accession>A0A561SYW9</accession>
<evidence type="ECO:0000313" key="3">
    <source>
        <dbReference type="Proteomes" id="UP000321261"/>
    </source>
</evidence>
<feature type="domain" description="Zinc finger CGNR" evidence="1">
    <location>
        <begin position="180"/>
        <end position="223"/>
    </location>
</feature>
<evidence type="ECO:0000259" key="1">
    <source>
        <dbReference type="Pfam" id="PF11706"/>
    </source>
</evidence>
<name>A0A561SYW9_9PSEU</name>